<dbReference type="GO" id="GO:0003700">
    <property type="term" value="F:DNA-binding transcription factor activity"/>
    <property type="evidence" value="ECO:0007669"/>
    <property type="project" value="InterPro"/>
</dbReference>
<dbReference type="PANTHER" id="PTHR24567:SF26">
    <property type="entry name" value="REGULATORY PROTEIN YEIL"/>
    <property type="match status" value="1"/>
</dbReference>
<dbReference type="SMART" id="SM00419">
    <property type="entry name" value="HTH_CRP"/>
    <property type="match status" value="1"/>
</dbReference>
<sequence>MDSKLDFLRRVSLFSEMTDDELEQIARITDLRQYPKNSTIFVEAQERTTIYFIQSGSIKITRVDNSGNEQVITLLQKGDMFPHVGFFDDSPYPGTAQTITDCKLLAISIRDFDRLLNSNPQIAKSVMKIMAKKILDLQSRLQVVISGDVQQKVIQSLLHLVQEYGIVKEDGILISIPLTHQDLANMLGMSRESVNRVLNQLKKEKILSINRKGILICNLNALENKLSLKE</sequence>
<evidence type="ECO:0000256" key="3">
    <source>
        <dbReference type="ARBA" id="ARBA00023159"/>
    </source>
</evidence>
<evidence type="ECO:0000256" key="4">
    <source>
        <dbReference type="ARBA" id="ARBA00023163"/>
    </source>
</evidence>
<dbReference type="PROSITE" id="PS00042">
    <property type="entry name" value="HTH_CRP_1"/>
    <property type="match status" value="1"/>
</dbReference>
<dbReference type="Proteomes" id="UP000538292">
    <property type="component" value="Unassembled WGS sequence"/>
</dbReference>
<dbReference type="SUPFAM" id="SSF51206">
    <property type="entry name" value="cAMP-binding domain-like"/>
    <property type="match status" value="1"/>
</dbReference>
<evidence type="ECO:0000256" key="2">
    <source>
        <dbReference type="ARBA" id="ARBA00023125"/>
    </source>
</evidence>
<protein>
    <submittedName>
        <fullName evidence="7">Crp/Fnr family transcriptional regulator</fullName>
    </submittedName>
</protein>
<proteinExistence type="predicted"/>
<keyword evidence="8" id="KW-1185">Reference proteome</keyword>
<dbReference type="InterPro" id="IPR012318">
    <property type="entry name" value="HTH_CRP"/>
</dbReference>
<dbReference type="RefSeq" id="WP_181739750.1">
    <property type="nucleotide sequence ID" value="NZ_JACEOL010000029.1"/>
</dbReference>
<dbReference type="InterPro" id="IPR036388">
    <property type="entry name" value="WH-like_DNA-bd_sf"/>
</dbReference>
<evidence type="ECO:0000256" key="1">
    <source>
        <dbReference type="ARBA" id="ARBA00023015"/>
    </source>
</evidence>
<comment type="caution">
    <text evidence="7">The sequence shown here is derived from an EMBL/GenBank/DDBJ whole genome shotgun (WGS) entry which is preliminary data.</text>
</comment>
<feature type="domain" description="Cyclic nucleotide-binding" evidence="5">
    <location>
        <begin position="13"/>
        <end position="133"/>
    </location>
</feature>
<dbReference type="InterPro" id="IPR018335">
    <property type="entry name" value="Tscrpt_reg_HTH_Crp-type_CS"/>
</dbReference>
<dbReference type="InterPro" id="IPR000595">
    <property type="entry name" value="cNMP-bd_dom"/>
</dbReference>
<dbReference type="Gene3D" id="2.60.120.10">
    <property type="entry name" value="Jelly Rolls"/>
    <property type="match status" value="1"/>
</dbReference>
<evidence type="ECO:0000313" key="8">
    <source>
        <dbReference type="Proteomes" id="UP000538292"/>
    </source>
</evidence>
<feature type="domain" description="HTH crp-type" evidence="6">
    <location>
        <begin position="147"/>
        <end position="220"/>
    </location>
</feature>
<evidence type="ECO:0000259" key="6">
    <source>
        <dbReference type="PROSITE" id="PS51063"/>
    </source>
</evidence>
<organism evidence="7 8">
    <name type="scientific">Thermoactinomyces mirandus</name>
    <dbReference type="NCBI Taxonomy" id="2756294"/>
    <lineage>
        <taxon>Bacteria</taxon>
        <taxon>Bacillati</taxon>
        <taxon>Bacillota</taxon>
        <taxon>Bacilli</taxon>
        <taxon>Bacillales</taxon>
        <taxon>Thermoactinomycetaceae</taxon>
        <taxon>Thermoactinomyces</taxon>
    </lineage>
</organism>
<dbReference type="AlphaFoldDB" id="A0A7W2ASC4"/>
<name>A0A7W2ASC4_9BACL</name>
<dbReference type="Gene3D" id="1.10.10.10">
    <property type="entry name" value="Winged helix-like DNA-binding domain superfamily/Winged helix DNA-binding domain"/>
    <property type="match status" value="1"/>
</dbReference>
<reference evidence="7 8" key="1">
    <citation type="submission" date="2020-07" db="EMBL/GenBank/DDBJ databases">
        <title>Thermoactinomyces phylogeny.</title>
        <authorList>
            <person name="Dunlap C."/>
        </authorList>
    </citation>
    <scope>NUCLEOTIDE SEQUENCE [LARGE SCALE GENOMIC DNA]</scope>
    <source>
        <strain evidence="7 8">AMNI-1</strain>
    </source>
</reference>
<dbReference type="InterPro" id="IPR018490">
    <property type="entry name" value="cNMP-bd_dom_sf"/>
</dbReference>
<dbReference type="SUPFAM" id="SSF46785">
    <property type="entry name" value="Winged helix' DNA-binding domain"/>
    <property type="match status" value="1"/>
</dbReference>
<dbReference type="InterPro" id="IPR014710">
    <property type="entry name" value="RmlC-like_jellyroll"/>
</dbReference>
<dbReference type="InterPro" id="IPR050397">
    <property type="entry name" value="Env_Response_Regulators"/>
</dbReference>
<dbReference type="PROSITE" id="PS51063">
    <property type="entry name" value="HTH_CRP_2"/>
    <property type="match status" value="1"/>
</dbReference>
<keyword evidence="3" id="KW-0010">Activator</keyword>
<dbReference type="PROSITE" id="PS50042">
    <property type="entry name" value="CNMP_BINDING_3"/>
    <property type="match status" value="1"/>
</dbReference>
<dbReference type="InterPro" id="IPR036390">
    <property type="entry name" value="WH_DNA-bd_sf"/>
</dbReference>
<dbReference type="EMBL" id="JACEOL010000029">
    <property type="protein sequence ID" value="MBA4602331.1"/>
    <property type="molecule type" value="Genomic_DNA"/>
</dbReference>
<dbReference type="Pfam" id="PF13545">
    <property type="entry name" value="HTH_Crp_2"/>
    <property type="match status" value="1"/>
</dbReference>
<gene>
    <name evidence="7" type="ORF">H2C83_08375</name>
</gene>
<dbReference type="CDD" id="cd00092">
    <property type="entry name" value="HTH_CRP"/>
    <property type="match status" value="1"/>
</dbReference>
<dbReference type="CDD" id="cd00038">
    <property type="entry name" value="CAP_ED"/>
    <property type="match status" value="1"/>
</dbReference>
<keyword evidence="4" id="KW-0804">Transcription</keyword>
<dbReference type="PRINTS" id="PR00034">
    <property type="entry name" value="HTHCRP"/>
</dbReference>
<evidence type="ECO:0000259" key="5">
    <source>
        <dbReference type="PROSITE" id="PS50042"/>
    </source>
</evidence>
<evidence type="ECO:0000313" key="7">
    <source>
        <dbReference type="EMBL" id="MBA4602331.1"/>
    </source>
</evidence>
<dbReference type="PANTHER" id="PTHR24567">
    <property type="entry name" value="CRP FAMILY TRANSCRIPTIONAL REGULATORY PROTEIN"/>
    <property type="match status" value="1"/>
</dbReference>
<accession>A0A7W2ASC4</accession>
<dbReference type="GO" id="GO:0005829">
    <property type="term" value="C:cytosol"/>
    <property type="evidence" value="ECO:0007669"/>
    <property type="project" value="TreeGrafter"/>
</dbReference>
<keyword evidence="1" id="KW-0805">Transcription regulation</keyword>
<dbReference type="Pfam" id="PF00027">
    <property type="entry name" value="cNMP_binding"/>
    <property type="match status" value="1"/>
</dbReference>
<dbReference type="GO" id="GO:0003677">
    <property type="term" value="F:DNA binding"/>
    <property type="evidence" value="ECO:0007669"/>
    <property type="project" value="UniProtKB-KW"/>
</dbReference>
<dbReference type="SMART" id="SM00100">
    <property type="entry name" value="cNMP"/>
    <property type="match status" value="1"/>
</dbReference>
<keyword evidence="2" id="KW-0238">DNA-binding</keyword>